<protein>
    <submittedName>
        <fullName evidence="1">Uncharacterized protein</fullName>
    </submittedName>
</protein>
<organism evidence="1 2">
    <name type="scientific">Beauveria bassiana</name>
    <name type="common">White muscardine disease fungus</name>
    <name type="synonym">Tritirachium shiotae</name>
    <dbReference type="NCBI Taxonomy" id="176275"/>
    <lineage>
        <taxon>Eukaryota</taxon>
        <taxon>Fungi</taxon>
        <taxon>Dikarya</taxon>
        <taxon>Ascomycota</taxon>
        <taxon>Pezizomycotina</taxon>
        <taxon>Sordariomycetes</taxon>
        <taxon>Hypocreomycetidae</taxon>
        <taxon>Hypocreales</taxon>
        <taxon>Cordycipitaceae</taxon>
        <taxon>Beauveria</taxon>
    </lineage>
</organism>
<evidence type="ECO:0000313" key="2">
    <source>
        <dbReference type="Proteomes" id="UP000235728"/>
    </source>
</evidence>
<dbReference type="Proteomes" id="UP000235728">
    <property type="component" value="Unassembled WGS sequence"/>
</dbReference>
<name>A0A2N6P153_BEABA</name>
<dbReference type="EMBL" id="MRVG01000001">
    <property type="protein sequence ID" value="PMB73242.1"/>
    <property type="molecule type" value="Genomic_DNA"/>
</dbReference>
<evidence type="ECO:0000313" key="1">
    <source>
        <dbReference type="EMBL" id="PMB73242.1"/>
    </source>
</evidence>
<dbReference type="AlphaFoldDB" id="A0A2N6P153"/>
<gene>
    <name evidence="1" type="ORF">BM221_000663</name>
</gene>
<comment type="caution">
    <text evidence="1">The sequence shown here is derived from an EMBL/GenBank/DDBJ whole genome shotgun (WGS) entry which is preliminary data.</text>
</comment>
<proteinExistence type="predicted"/>
<accession>A0A2N6P153</accession>
<sequence>MLVARWWYDFARVIRGEKAVGQDGELANGFYEAGLEQNVDLEPMEREAQGVVVVCRFLRFEQAGGVWGEKLYP</sequence>
<reference evidence="1 2" key="1">
    <citation type="journal article" date="2016" name="Appl. Microbiol. Biotechnol.">
        <title>Characterization of T-DNA insertion mutants with decreased virulence in the entomopathogenic fungus Beauveria bassiana JEF-007.</title>
        <authorList>
            <person name="Kim S."/>
            <person name="Lee S.J."/>
            <person name="Nai Y.S."/>
            <person name="Yu J.S."/>
            <person name="Lee M.R."/>
            <person name="Yang Y.T."/>
            <person name="Kim J.S."/>
        </authorList>
    </citation>
    <scope>NUCLEOTIDE SEQUENCE [LARGE SCALE GENOMIC DNA]</scope>
    <source>
        <strain evidence="1 2">JEF-007</strain>
    </source>
</reference>